<dbReference type="GO" id="GO:0032259">
    <property type="term" value="P:methylation"/>
    <property type="evidence" value="ECO:0007669"/>
    <property type="project" value="UniProtKB-KW"/>
</dbReference>
<sequence length="78" mass="8662">MNKSYPNHSLENFFSTNLSATDDAVFAGIQAEFTRQNEQIELIASENIVSKAVMQAQGTCLTNKYAEGYPGRRYYGGC</sequence>
<organism evidence="4 5">
    <name type="scientific">Vibrio parahaemolyticus</name>
    <dbReference type="NCBI Taxonomy" id="670"/>
    <lineage>
        <taxon>Bacteria</taxon>
        <taxon>Pseudomonadati</taxon>
        <taxon>Pseudomonadota</taxon>
        <taxon>Gammaproteobacteria</taxon>
        <taxon>Vibrionales</taxon>
        <taxon>Vibrionaceae</taxon>
        <taxon>Vibrio</taxon>
    </lineage>
</organism>
<dbReference type="GO" id="GO:0004372">
    <property type="term" value="F:glycine hydroxymethyltransferase activity"/>
    <property type="evidence" value="ECO:0007669"/>
    <property type="project" value="UniProtKB-EC"/>
</dbReference>
<dbReference type="InterPro" id="IPR015424">
    <property type="entry name" value="PyrdxlP-dep_Trfase"/>
</dbReference>
<dbReference type="GO" id="GO:0046653">
    <property type="term" value="P:tetrahydrofolate metabolic process"/>
    <property type="evidence" value="ECO:0007669"/>
    <property type="project" value="TreeGrafter"/>
</dbReference>
<dbReference type="AlphaFoldDB" id="A0A227J3R4"/>
<dbReference type="EMBL" id="NIXT01002949">
    <property type="protein sequence ID" value="OXE29733.1"/>
    <property type="molecule type" value="Genomic_DNA"/>
</dbReference>
<evidence type="ECO:0000256" key="1">
    <source>
        <dbReference type="ARBA" id="ARBA00001933"/>
    </source>
</evidence>
<dbReference type="InterPro" id="IPR049943">
    <property type="entry name" value="Ser_HO-MeTrfase-like"/>
</dbReference>
<dbReference type="Gene3D" id="3.90.1150.10">
    <property type="entry name" value="Aspartate Aminotransferase, domain 1"/>
    <property type="match status" value="1"/>
</dbReference>
<dbReference type="Proteomes" id="UP000214596">
    <property type="component" value="Unassembled WGS sequence"/>
</dbReference>
<dbReference type="InterPro" id="IPR039429">
    <property type="entry name" value="SHMT-like_dom"/>
</dbReference>
<dbReference type="Pfam" id="PF00464">
    <property type="entry name" value="SHMT"/>
    <property type="match status" value="1"/>
</dbReference>
<feature type="non-terminal residue" evidence="4">
    <location>
        <position position="78"/>
    </location>
</feature>
<accession>A0A227J3R4</accession>
<dbReference type="Gene3D" id="3.40.640.10">
    <property type="entry name" value="Type I PLP-dependent aspartate aminotransferase-like (Major domain)"/>
    <property type="match status" value="1"/>
</dbReference>
<reference evidence="4 5" key="1">
    <citation type="journal article" date="2017" name="Appl. Environ. Microbiol.">
        <title>Parallel evolution of two clades of a major Atlantic endemic Vibrio parahaemolyticus pathogen lineage by independent acquisition of related pathogenicity islands.</title>
        <authorList>
            <person name="Xu F."/>
            <person name="Gonzalez-Escalona N."/>
            <person name="Drees K.P."/>
            <person name="Sebra R.P."/>
            <person name="Cooper V.S."/>
            <person name="Jones S.H."/>
            <person name="Whistler C.A."/>
        </authorList>
    </citation>
    <scope>NUCLEOTIDE SEQUENCE [LARGE SCALE GENOMIC DNA]</scope>
    <source>
        <strain evidence="4 5">MAVP-3</strain>
    </source>
</reference>
<protein>
    <submittedName>
        <fullName evidence="4">Serine hydroxymethyltransferase</fullName>
        <ecNumber evidence="4">2.1.2.1</ecNumber>
    </submittedName>
</protein>
<keyword evidence="2" id="KW-0663">Pyridoxal phosphate</keyword>
<evidence type="ECO:0000313" key="4">
    <source>
        <dbReference type="EMBL" id="OXE29733.1"/>
    </source>
</evidence>
<evidence type="ECO:0000313" key="5">
    <source>
        <dbReference type="Proteomes" id="UP000214596"/>
    </source>
</evidence>
<dbReference type="PANTHER" id="PTHR11680">
    <property type="entry name" value="SERINE HYDROXYMETHYLTRANSFERASE"/>
    <property type="match status" value="1"/>
</dbReference>
<comment type="cofactor">
    <cofactor evidence="1">
        <name>pyridoxal 5'-phosphate</name>
        <dbReference type="ChEBI" id="CHEBI:597326"/>
    </cofactor>
</comment>
<dbReference type="GO" id="GO:0019264">
    <property type="term" value="P:glycine biosynthetic process from serine"/>
    <property type="evidence" value="ECO:0007669"/>
    <property type="project" value="TreeGrafter"/>
</dbReference>
<evidence type="ECO:0000259" key="3">
    <source>
        <dbReference type="Pfam" id="PF00464"/>
    </source>
</evidence>
<dbReference type="SUPFAM" id="SSF53383">
    <property type="entry name" value="PLP-dependent transferases"/>
    <property type="match status" value="1"/>
</dbReference>
<comment type="caution">
    <text evidence="4">The sequence shown here is derived from an EMBL/GenBank/DDBJ whole genome shotgun (WGS) entry which is preliminary data.</text>
</comment>
<dbReference type="InterPro" id="IPR015422">
    <property type="entry name" value="PyrdxlP-dep_Trfase_small"/>
</dbReference>
<dbReference type="GO" id="GO:0005829">
    <property type="term" value="C:cytosol"/>
    <property type="evidence" value="ECO:0007669"/>
    <property type="project" value="TreeGrafter"/>
</dbReference>
<dbReference type="PANTHER" id="PTHR11680:SF35">
    <property type="entry name" value="SERINE HYDROXYMETHYLTRANSFERASE 1"/>
    <property type="match status" value="1"/>
</dbReference>
<dbReference type="GO" id="GO:0030170">
    <property type="term" value="F:pyridoxal phosphate binding"/>
    <property type="evidence" value="ECO:0007669"/>
    <property type="project" value="TreeGrafter"/>
</dbReference>
<keyword evidence="4" id="KW-0808">Transferase</keyword>
<dbReference type="InterPro" id="IPR015421">
    <property type="entry name" value="PyrdxlP-dep_Trfase_major"/>
</dbReference>
<gene>
    <name evidence="4" type="primary">glyA</name>
    <name evidence="4" type="ORF">CA163_27090</name>
</gene>
<proteinExistence type="predicted"/>
<dbReference type="EC" id="2.1.2.1" evidence="4"/>
<name>A0A227J3R4_VIBPH</name>
<evidence type="ECO:0000256" key="2">
    <source>
        <dbReference type="ARBA" id="ARBA00022898"/>
    </source>
</evidence>
<dbReference type="GO" id="GO:0008168">
    <property type="term" value="F:methyltransferase activity"/>
    <property type="evidence" value="ECO:0007669"/>
    <property type="project" value="UniProtKB-KW"/>
</dbReference>
<feature type="domain" description="Serine hydroxymethyltransferase-like" evidence="3">
    <location>
        <begin position="18"/>
        <end position="78"/>
    </location>
</feature>
<keyword evidence="4" id="KW-0489">Methyltransferase</keyword>